<comment type="caution">
    <text evidence="2">The sequence shown here is derived from an EMBL/GenBank/DDBJ whole genome shotgun (WGS) entry which is preliminary data.</text>
</comment>
<dbReference type="PANTHER" id="PTHR43155:SF2">
    <property type="entry name" value="CYCLIC DI-GMP PHOSPHODIESTERASE PA4108"/>
    <property type="match status" value="1"/>
</dbReference>
<dbReference type="InterPro" id="IPR021812">
    <property type="entry name" value="DUF3391"/>
</dbReference>
<dbReference type="PROSITE" id="PS51832">
    <property type="entry name" value="HD_GYP"/>
    <property type="match status" value="1"/>
</dbReference>
<dbReference type="EMBL" id="JAQQKY010000011">
    <property type="protein sequence ID" value="MDC7692420.1"/>
    <property type="molecule type" value="Genomic_DNA"/>
</dbReference>
<name>A0ABT5I8D0_VOGIN</name>
<dbReference type="InterPro" id="IPR037522">
    <property type="entry name" value="HD_GYP_dom"/>
</dbReference>
<sequence length="404" mass="45128">MIKNIDIADIKIGMYVHDLNCDWTSHPFFRKRFLIKNDAEIAKIVEAGIHELYIDTEKGLDVSHARSVDEVNASLQQQMIEAVTSKPAPIITLSFAEELGRANRIKSQAHALVKTVMQDVRLGRAVELEQVEPMIESITESVLSNSGALLTLLRIKNKDDYTFLHSVSVGTLMIAFCRSVGMDMETIHLAGLGGILHDTGKALVPDEVLNKPGRLTEEEFDIIKRHPRDGFDILSRTEGISEIPLDITLHHHERVDGSGYPHNLKGDTISTLAKMAAIVDVYDAITADRCYHKGMAPTDALRKIFEWSKYHFDPKLVQAFMRCVGIYPVGTLVLLESGKLGVVIEQHDSNLLTPKIKVMFSSKSNTYLQPEIIDLSRPLGFGGGDKIVRHEAPEKWGINPLRFM</sequence>
<dbReference type="SMART" id="SM00471">
    <property type="entry name" value="HDc"/>
    <property type="match status" value="1"/>
</dbReference>
<evidence type="ECO:0000259" key="1">
    <source>
        <dbReference type="PROSITE" id="PS51832"/>
    </source>
</evidence>
<proteinExistence type="predicted"/>
<evidence type="ECO:0000313" key="3">
    <source>
        <dbReference type="Proteomes" id="UP001221566"/>
    </source>
</evidence>
<feature type="domain" description="HD-GYP" evidence="1">
    <location>
        <begin position="140"/>
        <end position="336"/>
    </location>
</feature>
<keyword evidence="3" id="KW-1185">Reference proteome</keyword>
<dbReference type="NCBIfam" id="TIGR00277">
    <property type="entry name" value="HDIG"/>
    <property type="match status" value="1"/>
</dbReference>
<protein>
    <submittedName>
        <fullName evidence="2">HD-GYP domain-containing protein</fullName>
    </submittedName>
</protein>
<dbReference type="PANTHER" id="PTHR43155">
    <property type="entry name" value="CYCLIC DI-GMP PHOSPHODIESTERASE PA4108-RELATED"/>
    <property type="match status" value="1"/>
</dbReference>
<dbReference type="CDD" id="cd00077">
    <property type="entry name" value="HDc"/>
    <property type="match status" value="1"/>
</dbReference>
<organism evidence="2 3">
    <name type="scientific">Vogesella indigofera</name>
    <name type="common">Pseudomonas indigofera</name>
    <dbReference type="NCBI Taxonomy" id="45465"/>
    <lineage>
        <taxon>Bacteria</taxon>
        <taxon>Pseudomonadati</taxon>
        <taxon>Pseudomonadota</taxon>
        <taxon>Betaproteobacteria</taxon>
        <taxon>Neisseriales</taxon>
        <taxon>Chromobacteriaceae</taxon>
        <taxon>Vogesella</taxon>
    </lineage>
</organism>
<dbReference type="Proteomes" id="UP001221566">
    <property type="component" value="Unassembled WGS sequence"/>
</dbReference>
<evidence type="ECO:0000313" key="2">
    <source>
        <dbReference type="EMBL" id="MDC7692420.1"/>
    </source>
</evidence>
<dbReference type="Pfam" id="PF11871">
    <property type="entry name" value="DUF3391"/>
    <property type="match status" value="1"/>
</dbReference>
<accession>A0ABT5I8D0</accession>
<dbReference type="Pfam" id="PF13487">
    <property type="entry name" value="HD_5"/>
    <property type="match status" value="1"/>
</dbReference>
<dbReference type="SUPFAM" id="SSF109604">
    <property type="entry name" value="HD-domain/PDEase-like"/>
    <property type="match status" value="1"/>
</dbReference>
<dbReference type="InterPro" id="IPR003607">
    <property type="entry name" value="HD/PDEase_dom"/>
</dbReference>
<dbReference type="RefSeq" id="WP_272804050.1">
    <property type="nucleotide sequence ID" value="NZ_JAQQKY010000011.1"/>
</dbReference>
<dbReference type="Gene3D" id="1.10.3210.10">
    <property type="entry name" value="Hypothetical protein af1432"/>
    <property type="match status" value="1"/>
</dbReference>
<dbReference type="InterPro" id="IPR006675">
    <property type="entry name" value="HDIG_dom"/>
</dbReference>
<gene>
    <name evidence="2" type="ORF">PQU93_16765</name>
</gene>
<reference evidence="2 3" key="1">
    <citation type="submission" date="2023-01" db="EMBL/GenBank/DDBJ databases">
        <title>Novel species of the genus Vogesella isolated from rivers.</title>
        <authorList>
            <person name="Lu H."/>
        </authorList>
    </citation>
    <scope>NUCLEOTIDE SEQUENCE [LARGE SCALE GENOMIC DNA]</scope>
    <source>
        <strain evidence="2 3">SH7W</strain>
    </source>
</reference>